<keyword evidence="2" id="KW-1185">Reference proteome</keyword>
<evidence type="ECO:0000313" key="1">
    <source>
        <dbReference type="EMBL" id="PKR48209.1"/>
    </source>
</evidence>
<accession>A0ABX4R5A3</accession>
<dbReference type="EMBL" id="PGTS01000006">
    <property type="protein sequence ID" value="PKR48209.1"/>
    <property type="molecule type" value="Genomic_DNA"/>
</dbReference>
<reference evidence="1 2" key="1">
    <citation type="submission" date="2017-11" db="EMBL/GenBank/DDBJ databases">
        <title>Biodiversity and function of Thalassospira species in the particle-attached aromatic-hydrocarbon-degrading consortia from the surface seawater of the China South Sea.</title>
        <authorList>
            <person name="Dong C."/>
            <person name="Liu R."/>
            <person name="Shao Z."/>
        </authorList>
    </citation>
    <scope>NUCLEOTIDE SEQUENCE [LARGE SCALE GENOMIC DNA]</scope>
    <source>
        <strain evidence="1 2">139Z-12</strain>
    </source>
</reference>
<protein>
    <submittedName>
        <fullName evidence="1">Uncharacterized protein</fullName>
    </submittedName>
</protein>
<gene>
    <name evidence="1" type="ORF">CU041_16000</name>
</gene>
<comment type="caution">
    <text evidence="1">The sequence shown here is derived from an EMBL/GenBank/DDBJ whole genome shotgun (WGS) entry which is preliminary data.</text>
</comment>
<sequence>MQTSEAPEVIATTFDNDKATMQCCIADAYCNVASDFGRVINAAPKVGRMVGKRPLKRLNGCLG</sequence>
<name>A0ABX4R5A3_9PROT</name>
<proteinExistence type="predicted"/>
<dbReference type="Proteomes" id="UP000233365">
    <property type="component" value="Unassembled WGS sequence"/>
</dbReference>
<evidence type="ECO:0000313" key="2">
    <source>
        <dbReference type="Proteomes" id="UP000233365"/>
    </source>
</evidence>
<organism evidence="1 2">
    <name type="scientific">Thalassospira povalilytica</name>
    <dbReference type="NCBI Taxonomy" id="732237"/>
    <lineage>
        <taxon>Bacteria</taxon>
        <taxon>Pseudomonadati</taxon>
        <taxon>Pseudomonadota</taxon>
        <taxon>Alphaproteobacteria</taxon>
        <taxon>Rhodospirillales</taxon>
        <taxon>Thalassospiraceae</taxon>
        <taxon>Thalassospira</taxon>
    </lineage>
</organism>